<comment type="caution">
    <text evidence="1">The sequence shown here is derived from an EMBL/GenBank/DDBJ whole genome shotgun (WGS) entry which is preliminary data.</text>
</comment>
<sequence length="200" mass="21675">MAKVHPNATAVQDEKTPEISVVRKEGGGASSLTVWRKSLLFGCSGFTVFDSKGNLTFRVDVYGSAVGVLVLMDRCGNPVLTLRRKKLSLGETWLIFKGEEDSVDPVFSVKRPVSLRHGRALAHVTPCHNSGGGGYQVEGSYARRSCRVYDECRRAVAEVRRKEAAGGVAFGGDVFRLVVESDFDSCLAMAVVIALDQMFG</sequence>
<dbReference type="PANTHER" id="PTHR31087:SF131">
    <property type="entry name" value="TRANSLATION INITIATION FACTOR 2B FAMILY PROTEIN, PUTATIVE, EXPRESSED-RELATED"/>
    <property type="match status" value="1"/>
</dbReference>
<dbReference type="Proteomes" id="UP000734854">
    <property type="component" value="Unassembled WGS sequence"/>
</dbReference>
<dbReference type="EMBL" id="JACMSC010000006">
    <property type="protein sequence ID" value="KAG6519652.1"/>
    <property type="molecule type" value="Genomic_DNA"/>
</dbReference>
<dbReference type="PANTHER" id="PTHR31087">
    <property type="match status" value="1"/>
</dbReference>
<evidence type="ECO:0008006" key="3">
    <source>
        <dbReference type="Google" id="ProtNLM"/>
    </source>
</evidence>
<reference evidence="1 2" key="1">
    <citation type="submission" date="2020-08" db="EMBL/GenBank/DDBJ databases">
        <title>Plant Genome Project.</title>
        <authorList>
            <person name="Zhang R.-G."/>
        </authorList>
    </citation>
    <scope>NUCLEOTIDE SEQUENCE [LARGE SCALE GENOMIC DNA]</scope>
    <source>
        <tissue evidence="1">Rhizome</tissue>
    </source>
</reference>
<evidence type="ECO:0000313" key="2">
    <source>
        <dbReference type="Proteomes" id="UP000734854"/>
    </source>
</evidence>
<dbReference type="AlphaFoldDB" id="A0A8J5HG57"/>
<proteinExistence type="predicted"/>
<dbReference type="OrthoDB" id="748129at2759"/>
<keyword evidence="2" id="KW-1185">Reference proteome</keyword>
<evidence type="ECO:0000313" key="1">
    <source>
        <dbReference type="EMBL" id="KAG6519652.1"/>
    </source>
</evidence>
<dbReference type="Pfam" id="PF04525">
    <property type="entry name" value="LOR"/>
    <property type="match status" value="1"/>
</dbReference>
<gene>
    <name evidence="1" type="ORF">ZIOFF_023149</name>
</gene>
<organism evidence="1 2">
    <name type="scientific">Zingiber officinale</name>
    <name type="common">Ginger</name>
    <name type="synonym">Amomum zingiber</name>
    <dbReference type="NCBI Taxonomy" id="94328"/>
    <lineage>
        <taxon>Eukaryota</taxon>
        <taxon>Viridiplantae</taxon>
        <taxon>Streptophyta</taxon>
        <taxon>Embryophyta</taxon>
        <taxon>Tracheophyta</taxon>
        <taxon>Spermatophyta</taxon>
        <taxon>Magnoliopsida</taxon>
        <taxon>Liliopsida</taxon>
        <taxon>Zingiberales</taxon>
        <taxon>Zingiberaceae</taxon>
        <taxon>Zingiber</taxon>
    </lineage>
</organism>
<protein>
    <recommendedName>
        <fullName evidence="3">Protein LURP-one-related 8</fullName>
    </recommendedName>
</protein>
<accession>A0A8J5HG57</accession>
<name>A0A8J5HG57_ZINOF</name>
<dbReference type="InterPro" id="IPR007612">
    <property type="entry name" value="LOR"/>
</dbReference>